<dbReference type="PANTHER" id="PTHR33365:SF11">
    <property type="entry name" value="TAT PATHWAY SIGNAL SEQUENCE"/>
    <property type="match status" value="1"/>
</dbReference>
<evidence type="ECO:0000256" key="2">
    <source>
        <dbReference type="ARBA" id="ARBA00023002"/>
    </source>
</evidence>
<accession>A0A165FVP6</accession>
<keyword evidence="2" id="KW-0560">Oxidoreductase</keyword>
<dbReference type="InParanoid" id="A0A165FVP6"/>
<dbReference type="Proteomes" id="UP000077266">
    <property type="component" value="Unassembled WGS sequence"/>
</dbReference>
<dbReference type="GO" id="GO:0043386">
    <property type="term" value="P:mycotoxin biosynthetic process"/>
    <property type="evidence" value="ECO:0007669"/>
    <property type="project" value="InterPro"/>
</dbReference>
<dbReference type="Pfam" id="PF11807">
    <property type="entry name" value="UstYa"/>
    <property type="match status" value="1"/>
</dbReference>
<name>A0A165FVP6_EXIGL</name>
<evidence type="ECO:0000313" key="6">
    <source>
        <dbReference type="Proteomes" id="UP000077266"/>
    </source>
</evidence>
<protein>
    <submittedName>
        <fullName evidence="5">Uncharacterized protein</fullName>
    </submittedName>
</protein>
<keyword evidence="4" id="KW-1133">Transmembrane helix</keyword>
<dbReference type="STRING" id="1314781.A0A165FVP6"/>
<comment type="similarity">
    <text evidence="3">Belongs to the ustYa family.</text>
</comment>
<keyword evidence="6" id="KW-1185">Reference proteome</keyword>
<dbReference type="PANTHER" id="PTHR33365">
    <property type="entry name" value="YALI0B05434P"/>
    <property type="match status" value="1"/>
</dbReference>
<evidence type="ECO:0000256" key="1">
    <source>
        <dbReference type="ARBA" id="ARBA00004685"/>
    </source>
</evidence>
<sequence>MALTPRVSFQHVLPVLCVLVTALNLWSLGYIRWEKKPGGVPMRNAADKTYTQIGDDHPDYLVFPSDLPTVALDVQTSPAHYGVGTPEAYDAWDWITEEHNWYKLGPTKHAYTPVMAHDLHCLKTFHDAMFAKTLKGGHIQHCLQYLRQVILCDPDLTLEAPDELDRDFTQVDAARVGTTHVCRDWSTVWRMSERLEDDFNDMMSQHWDHPILQHVEHTPEHT</sequence>
<comment type="pathway">
    <text evidence="1">Mycotoxin biosynthesis.</text>
</comment>
<evidence type="ECO:0000313" key="5">
    <source>
        <dbReference type="EMBL" id="KZV89601.1"/>
    </source>
</evidence>
<reference evidence="5 6" key="1">
    <citation type="journal article" date="2016" name="Mol. Biol. Evol.">
        <title>Comparative Genomics of Early-Diverging Mushroom-Forming Fungi Provides Insights into the Origins of Lignocellulose Decay Capabilities.</title>
        <authorList>
            <person name="Nagy L.G."/>
            <person name="Riley R."/>
            <person name="Tritt A."/>
            <person name="Adam C."/>
            <person name="Daum C."/>
            <person name="Floudas D."/>
            <person name="Sun H."/>
            <person name="Yadav J.S."/>
            <person name="Pangilinan J."/>
            <person name="Larsson K.H."/>
            <person name="Matsuura K."/>
            <person name="Barry K."/>
            <person name="Labutti K."/>
            <person name="Kuo R."/>
            <person name="Ohm R.A."/>
            <person name="Bhattacharya S.S."/>
            <person name="Shirouzu T."/>
            <person name="Yoshinaga Y."/>
            <person name="Martin F.M."/>
            <person name="Grigoriev I.V."/>
            <person name="Hibbett D.S."/>
        </authorList>
    </citation>
    <scope>NUCLEOTIDE SEQUENCE [LARGE SCALE GENOMIC DNA]</scope>
    <source>
        <strain evidence="5 6">HHB12029</strain>
    </source>
</reference>
<proteinExistence type="inferred from homology"/>
<evidence type="ECO:0000256" key="4">
    <source>
        <dbReference type="SAM" id="Phobius"/>
    </source>
</evidence>
<dbReference type="GO" id="GO:0016491">
    <property type="term" value="F:oxidoreductase activity"/>
    <property type="evidence" value="ECO:0007669"/>
    <property type="project" value="UniProtKB-KW"/>
</dbReference>
<dbReference type="InterPro" id="IPR021765">
    <property type="entry name" value="UstYa-like"/>
</dbReference>
<keyword evidence="4" id="KW-0812">Transmembrane</keyword>
<keyword evidence="4" id="KW-0472">Membrane</keyword>
<feature type="transmembrane region" description="Helical" evidence="4">
    <location>
        <begin position="12"/>
        <end position="33"/>
    </location>
</feature>
<gene>
    <name evidence="5" type="ORF">EXIGLDRAFT_721174</name>
</gene>
<dbReference type="AlphaFoldDB" id="A0A165FVP6"/>
<evidence type="ECO:0000256" key="3">
    <source>
        <dbReference type="ARBA" id="ARBA00035112"/>
    </source>
</evidence>
<dbReference type="EMBL" id="KV426068">
    <property type="protein sequence ID" value="KZV89601.1"/>
    <property type="molecule type" value="Genomic_DNA"/>
</dbReference>
<organism evidence="5 6">
    <name type="scientific">Exidia glandulosa HHB12029</name>
    <dbReference type="NCBI Taxonomy" id="1314781"/>
    <lineage>
        <taxon>Eukaryota</taxon>
        <taxon>Fungi</taxon>
        <taxon>Dikarya</taxon>
        <taxon>Basidiomycota</taxon>
        <taxon>Agaricomycotina</taxon>
        <taxon>Agaricomycetes</taxon>
        <taxon>Auriculariales</taxon>
        <taxon>Exidiaceae</taxon>
        <taxon>Exidia</taxon>
    </lineage>
</organism>
<dbReference type="OrthoDB" id="3687641at2759"/>